<dbReference type="Proteomes" id="UP000805704">
    <property type="component" value="Chromosome 1"/>
</dbReference>
<dbReference type="EMBL" id="CM024789">
    <property type="protein sequence ID" value="KAG8014908.1"/>
    <property type="molecule type" value="Genomic_DNA"/>
</dbReference>
<organism evidence="1 2">
    <name type="scientific">Nibea albiflora</name>
    <name type="common">Yellow drum</name>
    <name type="synonym">Corvina albiflora</name>
    <dbReference type="NCBI Taxonomy" id="240163"/>
    <lineage>
        <taxon>Eukaryota</taxon>
        <taxon>Metazoa</taxon>
        <taxon>Chordata</taxon>
        <taxon>Craniata</taxon>
        <taxon>Vertebrata</taxon>
        <taxon>Euteleostomi</taxon>
        <taxon>Actinopterygii</taxon>
        <taxon>Neopterygii</taxon>
        <taxon>Teleostei</taxon>
        <taxon>Neoteleostei</taxon>
        <taxon>Acanthomorphata</taxon>
        <taxon>Eupercaria</taxon>
        <taxon>Sciaenidae</taxon>
        <taxon>Nibea</taxon>
    </lineage>
</organism>
<comment type="caution">
    <text evidence="1">The sequence shown here is derived from an EMBL/GenBank/DDBJ whole genome shotgun (WGS) entry which is preliminary data.</text>
</comment>
<evidence type="ECO:0000313" key="1">
    <source>
        <dbReference type="EMBL" id="KAG8014908.1"/>
    </source>
</evidence>
<accession>A0ACB7FM62</accession>
<keyword evidence="2" id="KW-1185">Reference proteome</keyword>
<gene>
    <name evidence="1" type="ORF">GBF38_003617</name>
</gene>
<proteinExistence type="predicted"/>
<sequence length="261" mass="28937">MRSLNPAVTPFHSNTPPYPPTFSSYSNENKPRQPAQVESVLQDEEEEEDSHSDGDVLDGYQTIKVSKLEKADRRDIVDLMVNTYKLHGALKVTKKALEKINRNDLVQSLSEASSGPEDVRMSDTVHLITGHLITGHLITGHVITGHLITGHLITGHLITDPALNRDSRPQNGSPEDKLFSIRKEFVRRVSKPVLDQLLDQLYQQKIIDYEEMCTARSHNTKANMARAVIDMAIDKGPAASSSLIEGLVSLDPTVSRTLGLK</sequence>
<reference evidence="1" key="1">
    <citation type="submission" date="2020-04" db="EMBL/GenBank/DDBJ databases">
        <title>A chromosome-scale assembly and high-density genetic map of the yellow drum (Nibea albiflora) genome.</title>
        <authorList>
            <person name="Xu D."/>
            <person name="Zhang W."/>
            <person name="Chen R."/>
            <person name="Tan P."/>
            <person name="Wang L."/>
            <person name="Song H."/>
            <person name="Tian L."/>
            <person name="Zhu Q."/>
            <person name="Wang B."/>
        </authorList>
    </citation>
    <scope>NUCLEOTIDE SEQUENCE</scope>
    <source>
        <strain evidence="1">ZJHYS-2018</strain>
    </source>
</reference>
<evidence type="ECO:0000313" key="2">
    <source>
        <dbReference type="Proteomes" id="UP000805704"/>
    </source>
</evidence>
<protein>
    <submittedName>
        <fullName evidence="1">Uncharacterized protein</fullName>
    </submittedName>
</protein>
<name>A0ACB7FM62_NIBAL</name>